<reference evidence="2 3" key="1">
    <citation type="submission" date="2024-09" db="EMBL/GenBank/DDBJ databases">
        <authorList>
            <person name="Sun Q."/>
            <person name="Mori K."/>
        </authorList>
    </citation>
    <scope>NUCLEOTIDE SEQUENCE [LARGE SCALE GENOMIC DNA]</scope>
    <source>
        <strain evidence="2 3">JCM 13503</strain>
    </source>
</reference>
<comment type="caution">
    <text evidence="2">The sequence shown here is derived from an EMBL/GenBank/DDBJ whole genome shotgun (WGS) entry which is preliminary data.</text>
</comment>
<dbReference type="SUPFAM" id="SSF48371">
    <property type="entry name" value="ARM repeat"/>
    <property type="match status" value="1"/>
</dbReference>
<dbReference type="Gene3D" id="1.25.10.10">
    <property type="entry name" value="Leucine-rich Repeat Variant"/>
    <property type="match status" value="1"/>
</dbReference>
<dbReference type="InterPro" id="IPR011989">
    <property type="entry name" value="ARM-like"/>
</dbReference>
<dbReference type="RefSeq" id="WP_380017319.1">
    <property type="nucleotide sequence ID" value="NZ_JBHLYR010000091.1"/>
</dbReference>
<organism evidence="2 3">
    <name type="scientific">Deinococcus oregonensis</name>
    <dbReference type="NCBI Taxonomy" id="1805970"/>
    <lineage>
        <taxon>Bacteria</taxon>
        <taxon>Thermotogati</taxon>
        <taxon>Deinococcota</taxon>
        <taxon>Deinococci</taxon>
        <taxon>Deinococcales</taxon>
        <taxon>Deinococcaceae</taxon>
        <taxon>Deinococcus</taxon>
    </lineage>
</organism>
<proteinExistence type="predicted"/>
<accession>A0ABV6B6U4</accession>
<evidence type="ECO:0000313" key="2">
    <source>
        <dbReference type="EMBL" id="MFB9995410.1"/>
    </source>
</evidence>
<keyword evidence="3" id="KW-1185">Reference proteome</keyword>
<name>A0ABV6B6U4_9DEIO</name>
<feature type="region of interest" description="Disordered" evidence="1">
    <location>
        <begin position="126"/>
        <end position="163"/>
    </location>
</feature>
<protein>
    <recommendedName>
        <fullName evidence="4">HEAT repeat domain-containing protein</fullName>
    </recommendedName>
</protein>
<dbReference type="InterPro" id="IPR016024">
    <property type="entry name" value="ARM-type_fold"/>
</dbReference>
<evidence type="ECO:0000256" key="1">
    <source>
        <dbReference type="SAM" id="MobiDB-lite"/>
    </source>
</evidence>
<dbReference type="Proteomes" id="UP001589733">
    <property type="component" value="Unassembled WGS sequence"/>
</dbReference>
<dbReference type="EMBL" id="JBHLYR010000091">
    <property type="protein sequence ID" value="MFB9995410.1"/>
    <property type="molecule type" value="Genomic_DNA"/>
</dbReference>
<gene>
    <name evidence="2" type="ORF">ACFFLM_26060</name>
</gene>
<evidence type="ECO:0000313" key="3">
    <source>
        <dbReference type="Proteomes" id="UP001589733"/>
    </source>
</evidence>
<sequence>MDDPAFDARDVLGQHILAVEQRQAQQELLLERLRALQAAAEVSWAEVAEVIALTERLNHPDHNTRIRATLDVRRGEDAATLPVLLERLKTEPDFFVLENLTWAAVQMGEPTLPLIQAHLNHPELSVKDQSSNTWRRKGGAPDMGVPDPSGEARRETDGSTARR</sequence>
<evidence type="ECO:0008006" key="4">
    <source>
        <dbReference type="Google" id="ProtNLM"/>
    </source>
</evidence>